<evidence type="ECO:0000313" key="6">
    <source>
        <dbReference type="Proteomes" id="UP000279336"/>
    </source>
</evidence>
<protein>
    <submittedName>
        <fullName evidence="4">Uncharacterized protein</fullName>
    </submittedName>
</protein>
<organism evidence="4 5">
    <name type="scientific">Propionibacterium australiense</name>
    <dbReference type="NCBI Taxonomy" id="119981"/>
    <lineage>
        <taxon>Bacteria</taxon>
        <taxon>Bacillati</taxon>
        <taxon>Actinomycetota</taxon>
        <taxon>Actinomycetes</taxon>
        <taxon>Propionibacteriales</taxon>
        <taxon>Propionibacteriaceae</taxon>
        <taxon>Propionibacterium</taxon>
    </lineage>
</organism>
<sequence>MVVMSQMSTGWPYGNTPYTPSGATDRPATGSGPRQSAPFVTRTDALAAIDASAELGPTLRGDVVDAFVADVNAKLAADWQQRQYQQQLDEQHGSAERRARTRDLVITLAMAIPLTAIGGEAAGLIGLLVSWAGTAAVAVGLSLRRGTPKQNPGR</sequence>
<feature type="region of interest" description="Disordered" evidence="1">
    <location>
        <begin position="1"/>
        <end position="36"/>
    </location>
</feature>
<keyword evidence="2" id="KW-0472">Membrane</keyword>
<dbReference type="Proteomes" id="UP000263928">
    <property type="component" value="Unassembled WGS sequence"/>
</dbReference>
<reference evidence="4" key="2">
    <citation type="submission" date="2018-08" db="EMBL/GenBank/DDBJ databases">
        <authorList>
            <person name="Ferrada E.E."/>
            <person name="Latorre B.A."/>
        </authorList>
    </citation>
    <scope>NUCLEOTIDE SEQUENCE [LARGE SCALE GENOMIC DNA]</scope>
    <source>
        <strain evidence="4">Propionibacterium_australiense1</strain>
    </source>
</reference>
<feature type="transmembrane region" description="Helical" evidence="2">
    <location>
        <begin position="124"/>
        <end position="143"/>
    </location>
</feature>
<evidence type="ECO:0000313" key="5">
    <source>
        <dbReference type="Proteomes" id="UP000263928"/>
    </source>
</evidence>
<evidence type="ECO:0000313" key="3">
    <source>
        <dbReference type="EMBL" id="RLP08166.1"/>
    </source>
</evidence>
<dbReference type="EMBL" id="UNQJ01000005">
    <property type="protein sequence ID" value="SYZ33075.1"/>
    <property type="molecule type" value="Genomic_DNA"/>
</dbReference>
<name>A0A383S516_9ACTN</name>
<keyword evidence="2" id="KW-0812">Transmembrane</keyword>
<accession>A0A383S516</accession>
<dbReference type="EMBL" id="RCIW01000015">
    <property type="protein sequence ID" value="RLP08166.1"/>
    <property type="molecule type" value="Genomic_DNA"/>
</dbReference>
<proteinExistence type="predicted"/>
<dbReference type="Proteomes" id="UP000279336">
    <property type="component" value="Unassembled WGS sequence"/>
</dbReference>
<evidence type="ECO:0000313" key="4">
    <source>
        <dbReference type="EMBL" id="SYZ33075.1"/>
    </source>
</evidence>
<evidence type="ECO:0000256" key="2">
    <source>
        <dbReference type="SAM" id="Phobius"/>
    </source>
</evidence>
<evidence type="ECO:0000256" key="1">
    <source>
        <dbReference type="SAM" id="MobiDB-lite"/>
    </source>
</evidence>
<reference evidence="3 6" key="3">
    <citation type="submission" date="2018-10" db="EMBL/GenBank/DDBJ databases">
        <title>Propionibacterium australiense Genome Sequencing and Assembly.</title>
        <authorList>
            <person name="Bernier A.-M."/>
            <person name="Bernard K."/>
        </authorList>
    </citation>
    <scope>NUCLEOTIDE SEQUENCE [LARGE SCALE GENOMIC DNA]</scope>
    <source>
        <strain evidence="3 6">NML98A078</strain>
    </source>
</reference>
<keyword evidence="2" id="KW-1133">Transmembrane helix</keyword>
<gene>
    <name evidence="3" type="ORF">D7U36_09860</name>
    <name evidence="4" type="ORF">PROPAUS_0986</name>
</gene>
<keyword evidence="5" id="KW-1185">Reference proteome</keyword>
<reference evidence="5" key="1">
    <citation type="submission" date="2018-08" db="EMBL/GenBank/DDBJ databases">
        <authorList>
            <person name="Hornung B."/>
        </authorList>
    </citation>
    <scope>NUCLEOTIDE SEQUENCE [LARGE SCALE GENOMIC DNA]</scope>
</reference>
<dbReference type="AlphaFoldDB" id="A0A383S516"/>